<proteinExistence type="predicted"/>
<dbReference type="Proteomes" id="UP000051952">
    <property type="component" value="Unassembled WGS sequence"/>
</dbReference>
<dbReference type="VEuPathDB" id="TriTrypDB:BSAL_12320"/>
<organism evidence="2 3">
    <name type="scientific">Bodo saltans</name>
    <name type="common">Flagellated protozoan</name>
    <dbReference type="NCBI Taxonomy" id="75058"/>
    <lineage>
        <taxon>Eukaryota</taxon>
        <taxon>Discoba</taxon>
        <taxon>Euglenozoa</taxon>
        <taxon>Kinetoplastea</taxon>
        <taxon>Metakinetoplastina</taxon>
        <taxon>Eubodonida</taxon>
        <taxon>Bodonidae</taxon>
        <taxon>Bodo</taxon>
    </lineage>
</organism>
<evidence type="ECO:0000313" key="2">
    <source>
        <dbReference type="EMBL" id="CUG87848.1"/>
    </source>
</evidence>
<keyword evidence="3" id="KW-1185">Reference proteome</keyword>
<reference evidence="3" key="1">
    <citation type="submission" date="2015-09" db="EMBL/GenBank/DDBJ databases">
        <authorList>
            <consortium name="Pathogen Informatics"/>
        </authorList>
    </citation>
    <scope>NUCLEOTIDE SEQUENCE [LARGE SCALE GENOMIC DNA]</scope>
    <source>
        <strain evidence="3">Lake Konstanz</strain>
    </source>
</reference>
<feature type="compositionally biased region" description="Low complexity" evidence="1">
    <location>
        <begin position="136"/>
        <end position="147"/>
    </location>
</feature>
<name>A0A0S4J8M6_BODSA</name>
<evidence type="ECO:0000256" key="1">
    <source>
        <dbReference type="SAM" id="MobiDB-lite"/>
    </source>
</evidence>
<dbReference type="EMBL" id="CYKH01001593">
    <property type="protein sequence ID" value="CUG87848.1"/>
    <property type="molecule type" value="Genomic_DNA"/>
</dbReference>
<dbReference type="AlphaFoldDB" id="A0A0S4J8M6"/>
<accession>A0A0S4J8M6</accession>
<gene>
    <name evidence="2" type="ORF">BSAL_12320</name>
</gene>
<feature type="region of interest" description="Disordered" evidence="1">
    <location>
        <begin position="128"/>
        <end position="177"/>
    </location>
</feature>
<sequence length="177" mass="20447">MYLLICFDNPFLYESYRWNENYKGTRRGEHILLLGRTSSVMSARRLRPTAERSDAVSYEALKDPHLEEYYARRADVRWNLAELGLVTTTRRVVDKSEDSMRLVDRALAVLERPDAAASREAAISARGDRISKHVESSSTQSAARQQQVLSQYAKERLRRAEKKEKQQRFASSTTDDM</sequence>
<evidence type="ECO:0000313" key="3">
    <source>
        <dbReference type="Proteomes" id="UP000051952"/>
    </source>
</evidence>
<protein>
    <submittedName>
        <fullName evidence="2">Uncharacterized protein</fullName>
    </submittedName>
</protein>